<evidence type="ECO:0000313" key="2">
    <source>
        <dbReference type="Proteomes" id="UP000230956"/>
    </source>
</evidence>
<dbReference type="EMBL" id="PFNG01000097">
    <property type="protein sequence ID" value="PIZ40267.1"/>
    <property type="molecule type" value="Genomic_DNA"/>
</dbReference>
<proteinExistence type="predicted"/>
<organism evidence="1 2">
    <name type="scientific">Candidatus Aquicultor secundus</name>
    <dbReference type="NCBI Taxonomy" id="1973895"/>
    <lineage>
        <taxon>Bacteria</taxon>
        <taxon>Bacillati</taxon>
        <taxon>Actinomycetota</taxon>
        <taxon>Candidatus Aquicultoria</taxon>
        <taxon>Candidatus Aquicultorales</taxon>
        <taxon>Candidatus Aquicultoraceae</taxon>
        <taxon>Candidatus Aquicultor</taxon>
    </lineage>
</organism>
<evidence type="ECO:0000313" key="1">
    <source>
        <dbReference type="EMBL" id="PIZ40267.1"/>
    </source>
</evidence>
<sequence length="150" mass="16617">MTNIVIVTESIDSDGVEYGPIKGVPKSEDPIEKAVAVAEARGADFTGITIKSSDYHDGSSYGFILVGRPNIYLQGVDLAADCAWYCDKMRSLYEKLSVHEPLPAELRRRYKRLSADEALADRLNDVVESIVRTLLHEYCHLKTLDATGII</sequence>
<name>A0A2M7T8P4_9ACTN</name>
<reference evidence="2" key="1">
    <citation type="submission" date="2017-09" db="EMBL/GenBank/DDBJ databases">
        <title>Depth-based differentiation of microbial function through sediment-hosted aquifers and enrichment of novel symbionts in the deep terrestrial subsurface.</title>
        <authorList>
            <person name="Probst A.J."/>
            <person name="Ladd B."/>
            <person name="Jarett J.K."/>
            <person name="Geller-Mcgrath D.E."/>
            <person name="Sieber C.M.K."/>
            <person name="Emerson J.B."/>
            <person name="Anantharaman K."/>
            <person name="Thomas B.C."/>
            <person name="Malmstrom R."/>
            <person name="Stieglmeier M."/>
            <person name="Klingl A."/>
            <person name="Woyke T."/>
            <person name="Ryan C.M."/>
            <person name="Banfield J.F."/>
        </authorList>
    </citation>
    <scope>NUCLEOTIDE SEQUENCE [LARGE SCALE GENOMIC DNA]</scope>
</reference>
<accession>A0A2M7T8P4</accession>
<protein>
    <submittedName>
        <fullName evidence="1">Uncharacterized protein</fullName>
    </submittedName>
</protein>
<dbReference type="AlphaFoldDB" id="A0A2M7T8P4"/>
<gene>
    <name evidence="1" type="ORF">COY37_04210</name>
</gene>
<comment type="caution">
    <text evidence="1">The sequence shown here is derived from an EMBL/GenBank/DDBJ whole genome shotgun (WGS) entry which is preliminary data.</text>
</comment>
<dbReference type="RefSeq" id="WP_286678273.1">
    <property type="nucleotide sequence ID" value="NZ_MNXI01000071.1"/>
</dbReference>
<dbReference type="Proteomes" id="UP000230956">
    <property type="component" value="Unassembled WGS sequence"/>
</dbReference>